<dbReference type="InterPro" id="IPR042099">
    <property type="entry name" value="ANL_N_sf"/>
</dbReference>
<evidence type="ECO:0000313" key="2">
    <source>
        <dbReference type="EMBL" id="KEO59610.1"/>
    </source>
</evidence>
<dbReference type="SUPFAM" id="SSF56801">
    <property type="entry name" value="Acetyl-CoA synthetase-like"/>
    <property type="match status" value="1"/>
</dbReference>
<evidence type="ECO:0000259" key="1">
    <source>
        <dbReference type="Pfam" id="PF00501"/>
    </source>
</evidence>
<protein>
    <submittedName>
        <fullName evidence="2">AMP-dependent synthetase</fullName>
    </submittedName>
</protein>
<accession>A0ABR4TTZ4</accession>
<name>A0ABR4TTZ4_9PROT</name>
<gene>
    <name evidence="2" type="ORF">SMB34_01100</name>
</gene>
<proteinExistence type="predicted"/>
<organism evidence="2 3">
    <name type="scientific">Thalassospira permensis NBRC 106175</name>
    <dbReference type="NCBI Taxonomy" id="1353532"/>
    <lineage>
        <taxon>Bacteria</taxon>
        <taxon>Pseudomonadati</taxon>
        <taxon>Pseudomonadota</taxon>
        <taxon>Alphaproteobacteria</taxon>
        <taxon>Rhodospirillales</taxon>
        <taxon>Thalassospiraceae</taxon>
        <taxon>Thalassospira</taxon>
    </lineage>
</organism>
<dbReference type="Gene3D" id="3.30.300.30">
    <property type="match status" value="1"/>
</dbReference>
<sequence>MPPFNDQKTDPAIMLNTFFDASETRSPKDRETGLMAALPRVVHHAKSKAAGFGRILDGVDPQTVNSREALAKLPVTRKSDLITMQAKNPPFAGLNATPVPALGRIFQSPGPIYDPEGKGDDWWRMGRAFFAAGFRPGDIIHNCLSYHLTPGGFIFDSGARACGCAVIPAGVGQTEAQIKAISDLKPTGYSGTPSFLKILMEKADELGGDVSSITRALVSGEALPPSLRDWFSERGVAMLQCYASADLGLIAYESDAKSGMIVAEDIILEIVRPGTGDPVAEGEVGEVVVTTLNMDYPLIRFATGDLSAIARGPSPCGRTNMRIKGWMGRADQTTKVKGMFVHPHQIAEVVKRHADIGKARLIVTRENDVDVMTLACETDAAGFSADAVMDSLHSICKLRGKVEIATPGSLPNDGKVIDDQRDYS</sequence>
<dbReference type="Gene3D" id="3.40.50.12780">
    <property type="entry name" value="N-terminal domain of ligase-like"/>
    <property type="match status" value="1"/>
</dbReference>
<dbReference type="EMBL" id="AUNC01000001">
    <property type="protein sequence ID" value="KEO59610.1"/>
    <property type="molecule type" value="Genomic_DNA"/>
</dbReference>
<dbReference type="PANTHER" id="PTHR43845:SF1">
    <property type="entry name" value="BLR5969 PROTEIN"/>
    <property type="match status" value="1"/>
</dbReference>
<dbReference type="PANTHER" id="PTHR43845">
    <property type="entry name" value="BLR5969 PROTEIN"/>
    <property type="match status" value="1"/>
</dbReference>
<evidence type="ECO:0000313" key="3">
    <source>
        <dbReference type="Proteomes" id="UP000027463"/>
    </source>
</evidence>
<dbReference type="InterPro" id="IPR000873">
    <property type="entry name" value="AMP-dep_synth/lig_dom"/>
</dbReference>
<keyword evidence="3" id="KW-1185">Reference proteome</keyword>
<reference evidence="2 3" key="1">
    <citation type="submission" date="2013-07" db="EMBL/GenBank/DDBJ databases">
        <title>Thalassospira permensis NBRC 106175 Genome Sequencing.</title>
        <authorList>
            <person name="Lai Q."/>
            <person name="Shao Z."/>
        </authorList>
    </citation>
    <scope>NUCLEOTIDE SEQUENCE [LARGE SCALE GENOMIC DNA]</scope>
    <source>
        <strain evidence="2 3">NBRC 106175</strain>
    </source>
</reference>
<dbReference type="Pfam" id="PF00501">
    <property type="entry name" value="AMP-binding"/>
    <property type="match status" value="1"/>
</dbReference>
<dbReference type="InterPro" id="IPR045851">
    <property type="entry name" value="AMP-bd_C_sf"/>
</dbReference>
<comment type="caution">
    <text evidence="2">The sequence shown here is derived from an EMBL/GenBank/DDBJ whole genome shotgun (WGS) entry which is preliminary data.</text>
</comment>
<dbReference type="Proteomes" id="UP000027463">
    <property type="component" value="Unassembled WGS sequence"/>
</dbReference>
<feature type="domain" description="AMP-dependent synthetase/ligase" evidence="1">
    <location>
        <begin position="136"/>
        <end position="291"/>
    </location>
</feature>